<dbReference type="RefSeq" id="WP_010263282.1">
    <property type="nucleotide sequence ID" value="NZ_JAVRET010000041.1"/>
</dbReference>
<evidence type="ECO:0000259" key="2">
    <source>
        <dbReference type="SMART" id="SM00867"/>
    </source>
</evidence>
<keyword evidence="4" id="KW-1185">Reference proteome</keyword>
<proteinExistence type="inferred from homology"/>
<dbReference type="SUPFAM" id="SSF101874">
    <property type="entry name" value="YceI-like"/>
    <property type="match status" value="1"/>
</dbReference>
<organism evidence="3 4">
    <name type="scientific">Streptomyces evansiae</name>
    <dbReference type="NCBI Taxonomy" id="3075535"/>
    <lineage>
        <taxon>Bacteria</taxon>
        <taxon>Bacillati</taxon>
        <taxon>Actinomycetota</taxon>
        <taxon>Actinomycetes</taxon>
        <taxon>Kitasatosporales</taxon>
        <taxon>Streptomycetaceae</taxon>
        <taxon>Streptomyces</taxon>
    </lineage>
</organism>
<dbReference type="SMART" id="SM00867">
    <property type="entry name" value="YceI"/>
    <property type="match status" value="1"/>
</dbReference>
<evidence type="ECO:0000313" key="3">
    <source>
        <dbReference type="EMBL" id="MDT0410978.1"/>
    </source>
</evidence>
<feature type="domain" description="Lipid/polyisoprenoid-binding YceI-like" evidence="2">
    <location>
        <begin position="11"/>
        <end position="168"/>
    </location>
</feature>
<dbReference type="Gene3D" id="2.40.128.110">
    <property type="entry name" value="Lipid/polyisoprenoid-binding, YceI-like"/>
    <property type="match status" value="1"/>
</dbReference>
<protein>
    <submittedName>
        <fullName evidence="3">YceI family protein</fullName>
    </submittedName>
</protein>
<dbReference type="InterPro" id="IPR007372">
    <property type="entry name" value="Lipid/polyisoprenoid-bd_YceI"/>
</dbReference>
<dbReference type="EMBL" id="JAVRET010000041">
    <property type="protein sequence ID" value="MDT0410978.1"/>
    <property type="molecule type" value="Genomic_DNA"/>
</dbReference>
<dbReference type="Pfam" id="PF04264">
    <property type="entry name" value="YceI"/>
    <property type="match status" value="1"/>
</dbReference>
<evidence type="ECO:0000256" key="1">
    <source>
        <dbReference type="ARBA" id="ARBA00008812"/>
    </source>
</evidence>
<comment type="caution">
    <text evidence="3">The sequence shown here is derived from an EMBL/GenBank/DDBJ whole genome shotgun (WGS) entry which is preliminary data.</text>
</comment>
<gene>
    <name evidence="3" type="ORF">RM698_18225</name>
</gene>
<comment type="similarity">
    <text evidence="1">Belongs to the UPF0312 family.</text>
</comment>
<name>A0ABU2R2Q6_9ACTN</name>
<dbReference type="Proteomes" id="UP001183610">
    <property type="component" value="Unassembled WGS sequence"/>
</dbReference>
<accession>A0ABU2R2Q6</accession>
<evidence type="ECO:0000313" key="4">
    <source>
        <dbReference type="Proteomes" id="UP001183610"/>
    </source>
</evidence>
<dbReference type="PANTHER" id="PTHR34406">
    <property type="entry name" value="PROTEIN YCEI"/>
    <property type="match status" value="1"/>
</dbReference>
<reference evidence="4" key="1">
    <citation type="submission" date="2023-07" db="EMBL/GenBank/DDBJ databases">
        <title>30 novel species of actinomycetes from the DSMZ collection.</title>
        <authorList>
            <person name="Nouioui I."/>
        </authorList>
    </citation>
    <scope>NUCLEOTIDE SEQUENCE [LARGE SCALE GENOMIC DNA]</scope>
    <source>
        <strain evidence="4">DSM 41979</strain>
    </source>
</reference>
<sequence>MSSNETPAPGTWQLDAGSSTVSLGHKTFWGLVTVKGEFRTVSGGGELAADGTARGELSLAADSLDTGNKKRDEHLRSADFFDAAHHPELRFEARGIRPTGDALAVDGTLTVRGTTEPVSLTARRTEATAQAVRVEAETVIDPRRFGVLKEKSGMIKGDTTVRLSLRFVREG</sequence>
<dbReference type="PANTHER" id="PTHR34406:SF1">
    <property type="entry name" value="PROTEIN YCEI"/>
    <property type="match status" value="1"/>
</dbReference>
<dbReference type="InterPro" id="IPR036761">
    <property type="entry name" value="TTHA0802/YceI-like_sf"/>
</dbReference>